<proteinExistence type="predicted"/>
<feature type="compositionally biased region" description="Polar residues" evidence="1">
    <location>
        <begin position="15"/>
        <end position="36"/>
    </location>
</feature>
<evidence type="ECO:0000313" key="3">
    <source>
        <dbReference type="Proteomes" id="UP001151760"/>
    </source>
</evidence>
<organism evidence="2 3">
    <name type="scientific">Tanacetum coccineum</name>
    <dbReference type="NCBI Taxonomy" id="301880"/>
    <lineage>
        <taxon>Eukaryota</taxon>
        <taxon>Viridiplantae</taxon>
        <taxon>Streptophyta</taxon>
        <taxon>Embryophyta</taxon>
        <taxon>Tracheophyta</taxon>
        <taxon>Spermatophyta</taxon>
        <taxon>Magnoliopsida</taxon>
        <taxon>eudicotyledons</taxon>
        <taxon>Gunneridae</taxon>
        <taxon>Pentapetalae</taxon>
        <taxon>asterids</taxon>
        <taxon>campanulids</taxon>
        <taxon>Asterales</taxon>
        <taxon>Asteraceae</taxon>
        <taxon>Asteroideae</taxon>
        <taxon>Anthemideae</taxon>
        <taxon>Anthemidinae</taxon>
        <taxon>Tanacetum</taxon>
    </lineage>
</organism>
<dbReference type="Proteomes" id="UP001151760">
    <property type="component" value="Unassembled WGS sequence"/>
</dbReference>
<evidence type="ECO:0000256" key="1">
    <source>
        <dbReference type="SAM" id="MobiDB-lite"/>
    </source>
</evidence>
<protein>
    <submittedName>
        <fullName evidence="2">Uncharacterized protein</fullName>
    </submittedName>
</protein>
<reference evidence="2" key="1">
    <citation type="journal article" date="2022" name="Int. J. Mol. Sci.">
        <title>Draft Genome of Tanacetum Coccineum: Genomic Comparison of Closely Related Tanacetum-Family Plants.</title>
        <authorList>
            <person name="Yamashiro T."/>
            <person name="Shiraishi A."/>
            <person name="Nakayama K."/>
            <person name="Satake H."/>
        </authorList>
    </citation>
    <scope>NUCLEOTIDE SEQUENCE</scope>
</reference>
<gene>
    <name evidence="2" type="ORF">Tco_0772323</name>
</gene>
<reference evidence="2" key="2">
    <citation type="submission" date="2022-01" db="EMBL/GenBank/DDBJ databases">
        <authorList>
            <person name="Yamashiro T."/>
            <person name="Shiraishi A."/>
            <person name="Satake H."/>
            <person name="Nakayama K."/>
        </authorList>
    </citation>
    <scope>NUCLEOTIDE SEQUENCE</scope>
</reference>
<feature type="region of interest" description="Disordered" evidence="1">
    <location>
        <begin position="1"/>
        <end position="43"/>
    </location>
</feature>
<feature type="region of interest" description="Disordered" evidence="1">
    <location>
        <begin position="272"/>
        <end position="291"/>
    </location>
</feature>
<accession>A0ABQ4ZIN2</accession>
<name>A0ABQ4ZIN2_9ASTR</name>
<keyword evidence="3" id="KW-1185">Reference proteome</keyword>
<dbReference type="EMBL" id="BQNB010011369">
    <property type="protein sequence ID" value="GJS89687.1"/>
    <property type="molecule type" value="Genomic_DNA"/>
</dbReference>
<comment type="caution">
    <text evidence="2">The sequence shown here is derived from an EMBL/GenBank/DDBJ whole genome shotgun (WGS) entry which is preliminary data.</text>
</comment>
<sequence length="454" mass="51765">MVNEGIALDAGLDSKASTYNNTSTEQEDGSSNSGYATDTERAQVDKVVSDKENSAVGPSLDNNTLTKVHLSNNDTFENMFPLEILNHKQPEVENSTKVNREAHFEKSIVKEIKDDLKYVLSLEDKFDENCLILDIQTEFLKTQFESTISESYRHMYENEMFDQNSSLESENRCFKKTVAQFQQDFSKLETHCINLELQLQNNVLKSGQHGQMLNETSNEAKIKTDIHVTESINLELECKVAKLLEENEHLKAQIQEKVFATAALKNEFRKSKGNSVDTKFSKPPILGKSPLQPLRNQSVVRQPNAFKSERPKLSKPRFASQVDVKNDLSKPITPHYWPNVREPAFIKPHHVIASSESKNSSKNMPRFSSNNMVHNHYLEEAKKKTQERDINSNTSVMPSARLPTTTNDAIVIRDFYKKFYNSLGRVPNRCSSIGKTRELLLFSRRIGWEGLIMV</sequence>
<evidence type="ECO:0000313" key="2">
    <source>
        <dbReference type="EMBL" id="GJS89687.1"/>
    </source>
</evidence>